<keyword evidence="3 5" id="KW-1133">Transmembrane helix</keyword>
<protein>
    <submittedName>
        <fullName evidence="6">Nitrite extrusion protein 1 domain protein</fullName>
    </submittedName>
</protein>
<dbReference type="GO" id="GO:0015112">
    <property type="term" value="F:nitrate transmembrane transporter activity"/>
    <property type="evidence" value="ECO:0007669"/>
    <property type="project" value="InterPro"/>
</dbReference>
<sequence length="201" mass="21792">MSKLDTTGRVLTGWNPEEPENWSAPIAWRTLIITTYSMILAFCVWFLPSAIAPKLTEIGFTLTEGQLYWLAAMPGLACGLIRFIYMFLPPIVGTRKLVAYSSLLYALPMLGWFFAVQNTGTSFGVLMALAFACGIGGGSFSGYMPSTGYFFPKRLAGTALGIQAGVGNMGMSIIQLMGPWLMGFGLFGITWIAPQQAKDGQ</sequence>
<feature type="transmembrane region" description="Helical" evidence="5">
    <location>
        <begin position="26"/>
        <end position="47"/>
    </location>
</feature>
<evidence type="ECO:0000313" key="6">
    <source>
        <dbReference type="EMBL" id="EJF46104.1"/>
    </source>
</evidence>
<accession>J0NGD5</accession>
<evidence type="ECO:0000256" key="5">
    <source>
        <dbReference type="SAM" id="Phobius"/>
    </source>
</evidence>
<feature type="transmembrane region" description="Helical" evidence="5">
    <location>
        <begin position="173"/>
        <end position="193"/>
    </location>
</feature>
<keyword evidence="7" id="KW-1185">Reference proteome</keyword>
<evidence type="ECO:0000313" key="7">
    <source>
        <dbReference type="Proteomes" id="UP000002941"/>
    </source>
</evidence>
<feature type="transmembrane region" description="Helical" evidence="5">
    <location>
        <begin position="123"/>
        <end position="144"/>
    </location>
</feature>
<comment type="caution">
    <text evidence="6">The sequence shown here is derived from an EMBL/GenBank/DDBJ whole genome shotgun (WGS) entry which is preliminary data.</text>
</comment>
<dbReference type="GO" id="GO:0016020">
    <property type="term" value="C:membrane"/>
    <property type="evidence" value="ECO:0007669"/>
    <property type="project" value="UniProtKB-SubCell"/>
</dbReference>
<comment type="subcellular location">
    <subcellularLocation>
        <location evidence="1">Membrane</location>
        <topology evidence="1">Multi-pass membrane protein</topology>
    </subcellularLocation>
</comment>
<dbReference type="SUPFAM" id="SSF103473">
    <property type="entry name" value="MFS general substrate transporter"/>
    <property type="match status" value="1"/>
</dbReference>
<feature type="non-terminal residue" evidence="6">
    <location>
        <position position="201"/>
    </location>
</feature>
<gene>
    <name evidence="6" type="ORF">HMPREF1318_1777</name>
</gene>
<dbReference type="PANTHER" id="PTHR23515">
    <property type="entry name" value="HIGH-AFFINITY NITRATE TRANSPORTER 2.3"/>
    <property type="match status" value="1"/>
</dbReference>
<dbReference type="InterPro" id="IPR036259">
    <property type="entry name" value="MFS_trans_sf"/>
</dbReference>
<evidence type="ECO:0000256" key="4">
    <source>
        <dbReference type="ARBA" id="ARBA00023136"/>
    </source>
</evidence>
<dbReference type="InterPro" id="IPR044772">
    <property type="entry name" value="NO3_transporter"/>
</dbReference>
<evidence type="ECO:0000256" key="2">
    <source>
        <dbReference type="ARBA" id="ARBA00022692"/>
    </source>
</evidence>
<proteinExistence type="predicted"/>
<evidence type="ECO:0000256" key="3">
    <source>
        <dbReference type="ARBA" id="ARBA00022989"/>
    </source>
</evidence>
<organism evidence="6 7">
    <name type="scientific">Actinomyces massiliensis F0489</name>
    <dbReference type="NCBI Taxonomy" id="1125718"/>
    <lineage>
        <taxon>Bacteria</taxon>
        <taxon>Bacillati</taxon>
        <taxon>Actinomycetota</taxon>
        <taxon>Actinomycetes</taxon>
        <taxon>Actinomycetales</taxon>
        <taxon>Actinomycetaceae</taxon>
        <taxon>Actinomyces</taxon>
    </lineage>
</organism>
<dbReference type="Gene3D" id="1.20.1250.20">
    <property type="entry name" value="MFS general substrate transporter like domains"/>
    <property type="match status" value="1"/>
</dbReference>
<keyword evidence="2 5" id="KW-0812">Transmembrane</keyword>
<reference evidence="6 7" key="1">
    <citation type="submission" date="2012-05" db="EMBL/GenBank/DDBJ databases">
        <authorList>
            <person name="Harkins D.M."/>
            <person name="Madupu R."/>
            <person name="Durkin A.S."/>
            <person name="Torralba M."/>
            <person name="Methe B."/>
            <person name="Sutton G.G."/>
            <person name="Nelson K.E."/>
        </authorList>
    </citation>
    <scope>NUCLEOTIDE SEQUENCE [LARGE SCALE GENOMIC DNA]</scope>
    <source>
        <strain evidence="6 7">F0489</strain>
    </source>
</reference>
<dbReference type="EMBL" id="AKFT01000079">
    <property type="protein sequence ID" value="EJF46104.1"/>
    <property type="molecule type" value="Genomic_DNA"/>
</dbReference>
<feature type="transmembrane region" description="Helical" evidence="5">
    <location>
        <begin position="67"/>
        <end position="85"/>
    </location>
</feature>
<dbReference type="eggNOG" id="COG2223">
    <property type="taxonomic scope" value="Bacteria"/>
</dbReference>
<keyword evidence="4 5" id="KW-0472">Membrane</keyword>
<dbReference type="Proteomes" id="UP000002941">
    <property type="component" value="Unassembled WGS sequence"/>
</dbReference>
<feature type="transmembrane region" description="Helical" evidence="5">
    <location>
        <begin position="97"/>
        <end position="116"/>
    </location>
</feature>
<name>J0NGD5_9ACTO</name>
<dbReference type="AlphaFoldDB" id="J0NGD5"/>
<evidence type="ECO:0000256" key="1">
    <source>
        <dbReference type="ARBA" id="ARBA00004141"/>
    </source>
</evidence>